<organism evidence="1 2">
    <name type="scientific">Gomphillus americanus</name>
    <dbReference type="NCBI Taxonomy" id="1940652"/>
    <lineage>
        <taxon>Eukaryota</taxon>
        <taxon>Fungi</taxon>
        <taxon>Dikarya</taxon>
        <taxon>Ascomycota</taxon>
        <taxon>Pezizomycotina</taxon>
        <taxon>Lecanoromycetes</taxon>
        <taxon>OSLEUM clade</taxon>
        <taxon>Ostropomycetidae</taxon>
        <taxon>Ostropales</taxon>
        <taxon>Graphidaceae</taxon>
        <taxon>Gomphilloideae</taxon>
        <taxon>Gomphillus</taxon>
    </lineage>
</organism>
<protein>
    <submittedName>
        <fullName evidence="1">Uncharacterized protein</fullName>
    </submittedName>
</protein>
<sequence length="192" mass="21479">MTTVMNQLDNESMSLQFFDPFDLAPSDETGIFNLLQDDLAGPRLLLDGLTSPGIDDTLQSTPPMSHSMMLLTTICQKITSCFEKVLVILSQQYNRLQSRRAQQLEFGSSEGDDDLGIHQMAVHGYDLDIEVEPCLFGALALMGIRKFRVILDHIREVTTTQSWDPHTAIVDEIVDDVSKQIGLYDKTGSIDR</sequence>
<keyword evidence="2" id="KW-1185">Reference proteome</keyword>
<dbReference type="AlphaFoldDB" id="A0A8H3FCN7"/>
<dbReference type="OrthoDB" id="2740448at2759"/>
<comment type="caution">
    <text evidence="1">The sequence shown here is derived from an EMBL/GenBank/DDBJ whole genome shotgun (WGS) entry which is preliminary data.</text>
</comment>
<name>A0A8H3FCN7_9LECA</name>
<gene>
    <name evidence="1" type="ORF">GOMPHAMPRED_001505</name>
</gene>
<accession>A0A8H3FCN7</accession>
<proteinExistence type="predicted"/>
<reference evidence="1" key="1">
    <citation type="submission" date="2021-03" db="EMBL/GenBank/DDBJ databases">
        <authorList>
            <person name="Tagirdzhanova G."/>
        </authorList>
    </citation>
    <scope>NUCLEOTIDE SEQUENCE</scope>
</reference>
<evidence type="ECO:0000313" key="2">
    <source>
        <dbReference type="Proteomes" id="UP000664169"/>
    </source>
</evidence>
<dbReference type="Proteomes" id="UP000664169">
    <property type="component" value="Unassembled WGS sequence"/>
</dbReference>
<evidence type="ECO:0000313" key="1">
    <source>
        <dbReference type="EMBL" id="CAF9918381.1"/>
    </source>
</evidence>
<dbReference type="EMBL" id="CAJPDQ010000013">
    <property type="protein sequence ID" value="CAF9918381.1"/>
    <property type="molecule type" value="Genomic_DNA"/>
</dbReference>